<feature type="repeat" description="TPR" evidence="1">
    <location>
        <begin position="141"/>
        <end position="174"/>
    </location>
</feature>
<gene>
    <name evidence="2" type="ORF">CKO43_16150</name>
</gene>
<dbReference type="Gene3D" id="1.25.40.10">
    <property type="entry name" value="Tetratricopeptide repeat domain"/>
    <property type="match status" value="4"/>
</dbReference>
<dbReference type="PANTHER" id="PTHR12558:SF13">
    <property type="entry name" value="CELL DIVISION CYCLE PROTEIN 27 HOMOLOG"/>
    <property type="match status" value="1"/>
</dbReference>
<dbReference type="InterPro" id="IPR014266">
    <property type="entry name" value="PEP-CTERM_TPR_PrsT"/>
</dbReference>
<protein>
    <recommendedName>
        <fullName evidence="4">PEP-CTERM system TPR-repeat lipoprotein</fullName>
    </recommendedName>
</protein>
<dbReference type="PROSITE" id="PS51257">
    <property type="entry name" value="PROKAR_LIPOPROTEIN"/>
    <property type="match status" value="1"/>
</dbReference>
<evidence type="ECO:0000313" key="3">
    <source>
        <dbReference type="Proteomes" id="UP001041814"/>
    </source>
</evidence>
<dbReference type="Pfam" id="PF13432">
    <property type="entry name" value="TPR_16"/>
    <property type="match status" value="4"/>
</dbReference>
<organism evidence="2 3">
    <name type="scientific">Rubrivivax gelatinosus</name>
    <name type="common">Rhodocyclus gelatinosus</name>
    <name type="synonym">Rhodopseudomonas gelatinosa</name>
    <dbReference type="NCBI Taxonomy" id="28068"/>
    <lineage>
        <taxon>Bacteria</taxon>
        <taxon>Pseudomonadati</taxon>
        <taxon>Pseudomonadota</taxon>
        <taxon>Betaproteobacteria</taxon>
        <taxon>Burkholderiales</taxon>
        <taxon>Sphaerotilaceae</taxon>
        <taxon>Rubrivivax</taxon>
    </lineage>
</organism>
<dbReference type="SMART" id="SM00028">
    <property type="entry name" value="TPR"/>
    <property type="match status" value="13"/>
</dbReference>
<comment type="caution">
    <text evidence="2">The sequence shown here is derived from an EMBL/GenBank/DDBJ whole genome shotgun (WGS) entry which is preliminary data.</text>
</comment>
<accession>A0ABS1DY53</accession>
<name>A0ABS1DY53_RUBGE</name>
<feature type="repeat" description="TPR" evidence="1">
    <location>
        <begin position="618"/>
        <end position="651"/>
    </location>
</feature>
<reference evidence="2" key="1">
    <citation type="submission" date="2017-08" db="EMBL/GenBank/DDBJ databases">
        <authorList>
            <person name="Imhoff J.F."/>
            <person name="Rahn T."/>
            <person name="Kuenzel S."/>
            <person name="Neulinger S.C."/>
        </authorList>
    </citation>
    <scope>NUCLEOTIDE SEQUENCE</scope>
    <source>
        <strain evidence="2">IM 151</strain>
    </source>
</reference>
<dbReference type="SUPFAM" id="SSF48452">
    <property type="entry name" value="TPR-like"/>
    <property type="match status" value="4"/>
</dbReference>
<evidence type="ECO:0000313" key="2">
    <source>
        <dbReference type="EMBL" id="MBK1714304.1"/>
    </source>
</evidence>
<sequence length="935" mass="100593">MNGRQQGDSVRLHFQRIAIAAAIAAALATVAGCGRKSEGEGIAAAKTHLAANDRGSAIIELKSALQQDPQSGEARYLLGKTLMESGDVASAEIELGKAHDLRFQDSLVLPLLAKVMLARGEAKQVGDLYARVELPDPVAAAELKAQVALAFAAQGQAERSQAAVDQALRLNPKNIAARLQEARLQARNEKPAQTLARLDGILADDPKNANAWLFKGNVLRWGLGDNEGAGGAYRQALKVEPRHLPSYAALVPLLLEKGDVAGMRALVTSMKQVLPQHPDTRYYGAQVALLDNDVKQARDSVQQLLKMAPTSVRLLQLAGAIELRDGRLLLAETYLNRAIQQEPELVTARRLLAQSQLRSGQPAKALAALKPLLDMPRPDAATLALAAEAHLQNGEAALAERYFTRAATLDPKNPKVSTALALTEISKGHVDEGFAKLEDIATHDPGTYADLALISARLRRQQPDAALAAVDRLQKKLEKEPLPYFLRGRILGQRADAAGARAAYAKAAELDPAYFPAVAGLAAIDVAENKPEDARKRFEALLARDPRDYRALLAVADLRQRAGAKPAEIAALLANAVKTNPGEATPRLLLIEHHLGQGDSKAALTVASEAVAALPDDMRLLDALGRSQLATGDLQQALASFGKAAAAQPELPGPQMRLADAYLNVKNGDKATETLQRLLKQTPDYLPAQQRLVQLAVLDKRYDDALAIARTVQKQRPKEAVGLLMEVEIRSGQKQWAAALDVTRVALQRSRTTLVAMRLHALTTLAGRQAEAERFAAAWEKEHPRDAEFQNHLAGVALEQRQFAAAEARYRKVAALRPNDALAQNNIAWLMVQQGKPGAVAVAERALQLSPGNASLLDTLALALAADKQMPRALQTQREAIAKAPEVPDYRLSLARLLILSGDKDGARGELQALAKMGTKFSGQAEVSRLLKTLS</sequence>
<dbReference type="PROSITE" id="PS50005">
    <property type="entry name" value="TPR"/>
    <property type="match status" value="3"/>
</dbReference>
<keyword evidence="3" id="KW-1185">Reference proteome</keyword>
<dbReference type="InterPro" id="IPR019734">
    <property type="entry name" value="TPR_rpt"/>
</dbReference>
<dbReference type="EMBL" id="NRRU01000063">
    <property type="protein sequence ID" value="MBK1714304.1"/>
    <property type="molecule type" value="Genomic_DNA"/>
</dbReference>
<dbReference type="Proteomes" id="UP001041814">
    <property type="component" value="Unassembled WGS sequence"/>
</dbReference>
<proteinExistence type="predicted"/>
<evidence type="ECO:0000256" key="1">
    <source>
        <dbReference type="PROSITE-ProRule" id="PRU00339"/>
    </source>
</evidence>
<reference evidence="2" key="2">
    <citation type="journal article" date="2020" name="Microorganisms">
        <title>Osmotic Adaptation and Compatible Solute Biosynthesis of Phototrophic Bacteria as Revealed from Genome Analyses.</title>
        <authorList>
            <person name="Imhoff J.F."/>
            <person name="Rahn T."/>
            <person name="Kunzel S."/>
            <person name="Keller A."/>
            <person name="Neulinger S.C."/>
        </authorList>
    </citation>
    <scope>NUCLEOTIDE SEQUENCE</scope>
    <source>
        <strain evidence="2">IM 151</strain>
    </source>
</reference>
<dbReference type="PANTHER" id="PTHR12558">
    <property type="entry name" value="CELL DIVISION CYCLE 16,23,27"/>
    <property type="match status" value="1"/>
</dbReference>
<dbReference type="InterPro" id="IPR011990">
    <property type="entry name" value="TPR-like_helical_dom_sf"/>
</dbReference>
<dbReference type="Pfam" id="PF14559">
    <property type="entry name" value="TPR_19"/>
    <property type="match status" value="2"/>
</dbReference>
<dbReference type="NCBIfam" id="TIGR02917">
    <property type="entry name" value="PEP_TPR_lipo"/>
    <property type="match status" value="1"/>
</dbReference>
<keyword evidence="1" id="KW-0802">TPR repeat</keyword>
<evidence type="ECO:0008006" key="4">
    <source>
        <dbReference type="Google" id="ProtNLM"/>
    </source>
</evidence>
<feature type="repeat" description="TPR" evidence="1">
    <location>
        <begin position="380"/>
        <end position="413"/>
    </location>
</feature>